<feature type="transmembrane region" description="Helical" evidence="5">
    <location>
        <begin position="12"/>
        <end position="29"/>
    </location>
</feature>
<dbReference type="OrthoDB" id="339469at2759"/>
<keyword evidence="8" id="KW-1185">Reference proteome</keyword>
<proteinExistence type="predicted"/>
<evidence type="ECO:0000256" key="2">
    <source>
        <dbReference type="ARBA" id="ARBA00022692"/>
    </source>
</evidence>
<comment type="caution">
    <text evidence="7">The sequence shown here is derived from an EMBL/GenBank/DDBJ whole genome shotgun (WGS) entry which is preliminary data.</text>
</comment>
<evidence type="ECO:0000256" key="1">
    <source>
        <dbReference type="ARBA" id="ARBA00004370"/>
    </source>
</evidence>
<gene>
    <name evidence="7" type="ORF">PSON_ATCC_30995.1.T0750107</name>
</gene>
<feature type="transmembrane region" description="Helical" evidence="5">
    <location>
        <begin position="86"/>
        <end position="108"/>
    </location>
</feature>
<protein>
    <recommendedName>
        <fullName evidence="6">Amino acid transporter transmembrane domain-containing protein</fullName>
    </recommendedName>
</protein>
<dbReference type="Pfam" id="PF01490">
    <property type="entry name" value="Aa_trans"/>
    <property type="match status" value="1"/>
</dbReference>
<dbReference type="AlphaFoldDB" id="A0A8S1PEI9"/>
<feature type="transmembrane region" description="Helical" evidence="5">
    <location>
        <begin position="153"/>
        <end position="175"/>
    </location>
</feature>
<feature type="transmembrane region" description="Helical" evidence="5">
    <location>
        <begin position="114"/>
        <end position="133"/>
    </location>
</feature>
<organism evidence="7 8">
    <name type="scientific">Paramecium sonneborni</name>
    <dbReference type="NCBI Taxonomy" id="65129"/>
    <lineage>
        <taxon>Eukaryota</taxon>
        <taxon>Sar</taxon>
        <taxon>Alveolata</taxon>
        <taxon>Ciliophora</taxon>
        <taxon>Intramacronucleata</taxon>
        <taxon>Oligohymenophorea</taxon>
        <taxon>Peniculida</taxon>
        <taxon>Parameciidae</taxon>
        <taxon>Paramecium</taxon>
    </lineage>
</organism>
<evidence type="ECO:0000256" key="5">
    <source>
        <dbReference type="SAM" id="Phobius"/>
    </source>
</evidence>
<feature type="transmembrane region" description="Helical" evidence="5">
    <location>
        <begin position="41"/>
        <end position="65"/>
    </location>
</feature>
<keyword evidence="3 5" id="KW-1133">Transmembrane helix</keyword>
<evidence type="ECO:0000313" key="7">
    <source>
        <dbReference type="EMBL" id="CAD8101123.1"/>
    </source>
</evidence>
<reference evidence="7" key="1">
    <citation type="submission" date="2021-01" db="EMBL/GenBank/DDBJ databases">
        <authorList>
            <consortium name="Genoscope - CEA"/>
            <person name="William W."/>
        </authorList>
    </citation>
    <scope>NUCLEOTIDE SEQUENCE</scope>
</reference>
<name>A0A8S1PEI9_9CILI</name>
<accession>A0A8S1PEI9</accession>
<evidence type="ECO:0000259" key="6">
    <source>
        <dbReference type="Pfam" id="PF01490"/>
    </source>
</evidence>
<dbReference type="GO" id="GO:0016020">
    <property type="term" value="C:membrane"/>
    <property type="evidence" value="ECO:0007669"/>
    <property type="project" value="UniProtKB-SubCell"/>
</dbReference>
<dbReference type="EMBL" id="CAJJDN010000075">
    <property type="protein sequence ID" value="CAD8101123.1"/>
    <property type="molecule type" value="Genomic_DNA"/>
</dbReference>
<dbReference type="InterPro" id="IPR013057">
    <property type="entry name" value="AA_transpt_TM"/>
</dbReference>
<dbReference type="Proteomes" id="UP000692954">
    <property type="component" value="Unassembled WGS sequence"/>
</dbReference>
<feature type="domain" description="Amino acid transporter transmembrane" evidence="6">
    <location>
        <begin position="58"/>
        <end position="174"/>
    </location>
</feature>
<comment type="subcellular location">
    <subcellularLocation>
        <location evidence="1">Membrane</location>
    </subcellularLocation>
</comment>
<evidence type="ECO:0000256" key="3">
    <source>
        <dbReference type="ARBA" id="ARBA00022989"/>
    </source>
</evidence>
<evidence type="ECO:0000313" key="8">
    <source>
        <dbReference type="Proteomes" id="UP000692954"/>
    </source>
</evidence>
<keyword evidence="4 5" id="KW-0472">Membrane</keyword>
<keyword evidence="2 5" id="KW-0812">Transmembrane</keyword>
<evidence type="ECO:0000256" key="4">
    <source>
        <dbReference type="ARBA" id="ARBA00023136"/>
    </source>
</evidence>
<sequence>MSELNLRIFSMLFLISIQDYFLLLHYYLYGVWVVEWKINKQFYFVLITILYLMWFKFVMLLVQYVHILFKFYQHFNKQKELKSQKIILILNSNTQVRSFINIILGLIGYSIPKFAYIVNILGAIGGASLNFLFPILIHKKYFENDETKRKSKFTYYSILSFGICGGLCSFIYTIVKLTSH</sequence>